<reference evidence="1 2" key="1">
    <citation type="journal article" date="2016" name="Nat. Commun.">
        <title>Ectomycorrhizal ecology is imprinted in the genome of the dominant symbiotic fungus Cenococcum geophilum.</title>
        <authorList>
            <consortium name="DOE Joint Genome Institute"/>
            <person name="Peter M."/>
            <person name="Kohler A."/>
            <person name="Ohm R.A."/>
            <person name="Kuo A."/>
            <person name="Krutzmann J."/>
            <person name="Morin E."/>
            <person name="Arend M."/>
            <person name="Barry K.W."/>
            <person name="Binder M."/>
            <person name="Choi C."/>
            <person name="Clum A."/>
            <person name="Copeland A."/>
            <person name="Grisel N."/>
            <person name="Haridas S."/>
            <person name="Kipfer T."/>
            <person name="LaButti K."/>
            <person name="Lindquist E."/>
            <person name="Lipzen A."/>
            <person name="Maire R."/>
            <person name="Meier B."/>
            <person name="Mihaltcheva S."/>
            <person name="Molinier V."/>
            <person name="Murat C."/>
            <person name="Poggeler S."/>
            <person name="Quandt C.A."/>
            <person name="Sperisen C."/>
            <person name="Tritt A."/>
            <person name="Tisserant E."/>
            <person name="Crous P.W."/>
            <person name="Henrissat B."/>
            <person name="Nehls U."/>
            <person name="Egli S."/>
            <person name="Spatafora J.W."/>
            <person name="Grigoriev I.V."/>
            <person name="Martin F.M."/>
        </authorList>
    </citation>
    <scope>NUCLEOTIDE SEQUENCE [LARGE SCALE GENOMIC DNA]</scope>
    <source>
        <strain evidence="1 2">1.58</strain>
    </source>
</reference>
<protein>
    <submittedName>
        <fullName evidence="1">Uncharacterized protein</fullName>
    </submittedName>
</protein>
<gene>
    <name evidence="1" type="ORF">K441DRAFT_589268</name>
</gene>
<dbReference type="Proteomes" id="UP000250078">
    <property type="component" value="Unassembled WGS sequence"/>
</dbReference>
<keyword evidence="2" id="KW-1185">Reference proteome</keyword>
<evidence type="ECO:0000313" key="1">
    <source>
        <dbReference type="EMBL" id="OCK88350.1"/>
    </source>
</evidence>
<sequence>INSILGEHLNKFIIVYLNNIIIYLITKEEYREYLIVFITRFRLYKILININKSKFYATKIKYLSLIILTNSITIDPKKV</sequence>
<accession>A0ACC8EPV7</accession>
<evidence type="ECO:0000313" key="2">
    <source>
        <dbReference type="Proteomes" id="UP000250078"/>
    </source>
</evidence>
<name>A0ACC8EPV7_9PEZI</name>
<dbReference type="EMBL" id="KV748244">
    <property type="protein sequence ID" value="OCK88350.1"/>
    <property type="molecule type" value="Genomic_DNA"/>
</dbReference>
<feature type="non-terminal residue" evidence="1">
    <location>
        <position position="1"/>
    </location>
</feature>
<proteinExistence type="predicted"/>
<organism evidence="1 2">
    <name type="scientific">Cenococcum geophilum 1.58</name>
    <dbReference type="NCBI Taxonomy" id="794803"/>
    <lineage>
        <taxon>Eukaryota</taxon>
        <taxon>Fungi</taxon>
        <taxon>Dikarya</taxon>
        <taxon>Ascomycota</taxon>
        <taxon>Pezizomycotina</taxon>
        <taxon>Dothideomycetes</taxon>
        <taxon>Pleosporomycetidae</taxon>
        <taxon>Gloniales</taxon>
        <taxon>Gloniaceae</taxon>
        <taxon>Cenococcum</taxon>
    </lineage>
</organism>